<dbReference type="AlphaFoldDB" id="A0A0W0F1M6"/>
<dbReference type="Proteomes" id="UP000054988">
    <property type="component" value="Unassembled WGS sequence"/>
</dbReference>
<feature type="transmembrane region" description="Helical" evidence="2">
    <location>
        <begin position="15"/>
        <end position="39"/>
    </location>
</feature>
<feature type="transmembrane region" description="Helical" evidence="2">
    <location>
        <begin position="51"/>
        <end position="72"/>
    </location>
</feature>
<gene>
    <name evidence="3" type="ORF">WG66_17238</name>
</gene>
<evidence type="ECO:0000313" key="3">
    <source>
        <dbReference type="EMBL" id="KTB30224.1"/>
    </source>
</evidence>
<feature type="transmembrane region" description="Helical" evidence="2">
    <location>
        <begin position="130"/>
        <end position="153"/>
    </location>
</feature>
<proteinExistence type="predicted"/>
<sequence>MAAASEFPLDVAGAISVWFETLLYGIYTCLFFSYAYLTLRKRMLFTVPSKVFFIGTCIMYANCTAHIALNLYRLLRGYVYLRDSVGPGNYFNDLGRMDNIAHDALNAIQTWMGDSLIIYRCYLVWGNNPYVIILPVLLLVVSIVSNSVALHLFTQVPLGTIFSPTLLAWMNTIYATAFAQNALTTGLIAYRIWRQEMSSRAAGLRGGSSESSLLPAVRIMVESAALYMALLLCLIVLYAQGHNGQFVMQEASVPAIGIVFCLISVRLSLRSYAMWKTTARSGIVGGMEWKEPTTNITESAGFTTGAAVVLQTNGNSTGTSDVSTAKPDEGEDGEPSSETGEKMMAVIERA</sequence>
<organism evidence="3 4">
    <name type="scientific">Moniliophthora roreri</name>
    <name type="common">Frosty pod rot fungus</name>
    <name type="synonym">Monilia roreri</name>
    <dbReference type="NCBI Taxonomy" id="221103"/>
    <lineage>
        <taxon>Eukaryota</taxon>
        <taxon>Fungi</taxon>
        <taxon>Dikarya</taxon>
        <taxon>Basidiomycota</taxon>
        <taxon>Agaricomycotina</taxon>
        <taxon>Agaricomycetes</taxon>
        <taxon>Agaricomycetidae</taxon>
        <taxon>Agaricales</taxon>
        <taxon>Marasmiineae</taxon>
        <taxon>Marasmiaceae</taxon>
        <taxon>Moniliophthora</taxon>
    </lineage>
</organism>
<feature type="transmembrane region" description="Helical" evidence="2">
    <location>
        <begin position="104"/>
        <end position="123"/>
    </location>
</feature>
<keyword evidence="2" id="KW-0472">Membrane</keyword>
<evidence type="ECO:0000313" key="4">
    <source>
        <dbReference type="Proteomes" id="UP000054988"/>
    </source>
</evidence>
<feature type="compositionally biased region" description="Polar residues" evidence="1">
    <location>
        <begin position="313"/>
        <end position="323"/>
    </location>
</feature>
<evidence type="ECO:0000256" key="2">
    <source>
        <dbReference type="SAM" id="Phobius"/>
    </source>
</evidence>
<protein>
    <submittedName>
        <fullName evidence="3">Uncharacterized protein</fullName>
    </submittedName>
</protein>
<comment type="caution">
    <text evidence="3">The sequence shown here is derived from an EMBL/GenBank/DDBJ whole genome shotgun (WGS) entry which is preliminary data.</text>
</comment>
<name>A0A0W0F1M6_MONRR</name>
<dbReference type="EMBL" id="LATX01002393">
    <property type="protein sequence ID" value="KTB30224.1"/>
    <property type="molecule type" value="Genomic_DNA"/>
</dbReference>
<keyword evidence="2" id="KW-0812">Transmembrane</keyword>
<feature type="transmembrane region" description="Helical" evidence="2">
    <location>
        <begin position="173"/>
        <end position="193"/>
    </location>
</feature>
<dbReference type="eggNOG" id="ENOG502SJ8T">
    <property type="taxonomic scope" value="Eukaryota"/>
</dbReference>
<feature type="transmembrane region" description="Helical" evidence="2">
    <location>
        <begin position="251"/>
        <end position="269"/>
    </location>
</feature>
<accession>A0A0W0F1M6</accession>
<feature type="transmembrane region" description="Helical" evidence="2">
    <location>
        <begin position="213"/>
        <end position="239"/>
    </location>
</feature>
<reference evidence="3 4" key="1">
    <citation type="submission" date="2015-12" db="EMBL/GenBank/DDBJ databases">
        <title>Draft genome sequence of Moniliophthora roreri, the causal agent of frosty pod rot of cacao.</title>
        <authorList>
            <person name="Aime M.C."/>
            <person name="Diaz-Valderrama J.R."/>
            <person name="Kijpornyongpan T."/>
            <person name="Phillips-Mora W."/>
        </authorList>
    </citation>
    <scope>NUCLEOTIDE SEQUENCE [LARGE SCALE GENOMIC DNA]</scope>
    <source>
        <strain evidence="3 4">MCA 2952</strain>
    </source>
</reference>
<feature type="region of interest" description="Disordered" evidence="1">
    <location>
        <begin position="313"/>
        <end position="350"/>
    </location>
</feature>
<keyword evidence="2" id="KW-1133">Transmembrane helix</keyword>
<evidence type="ECO:0000256" key="1">
    <source>
        <dbReference type="SAM" id="MobiDB-lite"/>
    </source>
</evidence>